<dbReference type="InterPro" id="IPR029000">
    <property type="entry name" value="Cyclophilin-like_dom_sf"/>
</dbReference>
<evidence type="ECO:0000259" key="4">
    <source>
        <dbReference type="SMART" id="SM00797"/>
    </source>
</evidence>
<dbReference type="EMBL" id="JOTP01000032">
    <property type="protein sequence ID" value="KEP25098.1"/>
    <property type="molecule type" value="Genomic_DNA"/>
</dbReference>
<name>A0A081L772_9BACI</name>
<evidence type="ECO:0000313" key="5">
    <source>
        <dbReference type="EMBL" id="KEP25098.1"/>
    </source>
</evidence>
<evidence type="ECO:0000256" key="2">
    <source>
        <dbReference type="ARBA" id="ARBA00022801"/>
    </source>
</evidence>
<sequence length="341" mass="37572">MSIHVIKPGMFTTIQDKGRKGYQKYGVLTSGGMDPLSLRIANILTGNQENEAVLEITLMGPGPVLTCQKDQLIAVTGADVEIDIDGEPAPLWKPLFIRAGSTITFGPCKRGCRSYLAMAGGFDVEPVMQSKSTYVRAGIGGLKGRPLEKGDVLTIGEPSPIAVSLFHMLKSKEKQVRYSAPDWTVSHAHFLPLRKSPVIRVLAGRHLSYFQEESQTAFFEQPYQVTPQSDRMGCRLKGEPIRLKQKLELISEAVAFGSVQIPPDGQPIILLADRQTTGGYPRIGEVATVDLPLIAQAMPGANLYFKQIDHHEAEQALFKQEAKLRELTARVKLEAFSFEKR</sequence>
<evidence type="ECO:0000256" key="1">
    <source>
        <dbReference type="ARBA" id="ARBA00022741"/>
    </source>
</evidence>
<keyword evidence="3" id="KW-0067">ATP-binding</keyword>
<proteinExistence type="predicted"/>
<keyword evidence="1" id="KW-0547">Nucleotide-binding</keyword>
<accession>A0A081L772</accession>
<dbReference type="AlphaFoldDB" id="A0A081L772"/>
<keyword evidence="6" id="KW-1185">Reference proteome</keyword>
<dbReference type="Pfam" id="PF02626">
    <property type="entry name" value="CT_A_B"/>
    <property type="match status" value="1"/>
</dbReference>
<dbReference type="SUPFAM" id="SSF50891">
    <property type="entry name" value="Cyclophilin-like"/>
    <property type="match status" value="1"/>
</dbReference>
<protein>
    <submittedName>
        <fullName evidence="5">KipI antagonist</fullName>
    </submittedName>
</protein>
<dbReference type="OrthoDB" id="9782422at2"/>
<keyword evidence="2" id="KW-0378">Hydrolase</keyword>
<dbReference type="PANTHER" id="PTHR43309">
    <property type="entry name" value="5-OXOPROLINASE SUBUNIT C"/>
    <property type="match status" value="1"/>
</dbReference>
<gene>
    <name evidence="5" type="ORF">BA70_12000</name>
</gene>
<evidence type="ECO:0000256" key="3">
    <source>
        <dbReference type="ARBA" id="ARBA00022840"/>
    </source>
</evidence>
<dbReference type="SMART" id="SM00797">
    <property type="entry name" value="AHS2"/>
    <property type="match status" value="1"/>
</dbReference>
<dbReference type="NCBIfam" id="TIGR00724">
    <property type="entry name" value="urea_amlyse_rel"/>
    <property type="match status" value="1"/>
</dbReference>
<dbReference type="PANTHER" id="PTHR43309:SF5">
    <property type="entry name" value="5-OXOPROLINASE SUBUNIT C"/>
    <property type="match status" value="1"/>
</dbReference>
<evidence type="ECO:0000313" key="6">
    <source>
        <dbReference type="Proteomes" id="UP000028091"/>
    </source>
</evidence>
<dbReference type="GO" id="GO:0005524">
    <property type="term" value="F:ATP binding"/>
    <property type="evidence" value="ECO:0007669"/>
    <property type="project" value="UniProtKB-KW"/>
</dbReference>
<feature type="domain" description="Carboxyltransferase" evidence="4">
    <location>
        <begin position="24"/>
        <end position="323"/>
    </location>
</feature>
<dbReference type="InterPro" id="IPR003778">
    <property type="entry name" value="CT_A_B"/>
</dbReference>
<dbReference type="RefSeq" id="WP_034324714.1">
    <property type="nucleotide sequence ID" value="NZ_JOTP01000032.1"/>
</dbReference>
<dbReference type="eggNOG" id="COG1984">
    <property type="taxonomic scope" value="Bacteria"/>
</dbReference>
<organism evidence="5 6">
    <name type="scientific">Bacillus zhangzhouensis</name>
    <dbReference type="NCBI Taxonomy" id="1178540"/>
    <lineage>
        <taxon>Bacteria</taxon>
        <taxon>Bacillati</taxon>
        <taxon>Bacillota</taxon>
        <taxon>Bacilli</taxon>
        <taxon>Bacillales</taxon>
        <taxon>Bacillaceae</taxon>
        <taxon>Bacillus</taxon>
    </lineage>
</organism>
<reference evidence="5 6" key="1">
    <citation type="submission" date="2012-09" db="EMBL/GenBank/DDBJ databases">
        <title>Genome Sequence of Bacillus sp. DW5-4.</title>
        <authorList>
            <person name="Lai Q."/>
            <person name="Liu Y."/>
            <person name="Shao Z."/>
        </authorList>
    </citation>
    <scope>NUCLEOTIDE SEQUENCE [LARGE SCALE GENOMIC DNA]</scope>
    <source>
        <strain evidence="5 6">DW5-4</strain>
    </source>
</reference>
<dbReference type="Proteomes" id="UP000028091">
    <property type="component" value="Unassembled WGS sequence"/>
</dbReference>
<dbReference type="GO" id="GO:0016787">
    <property type="term" value="F:hydrolase activity"/>
    <property type="evidence" value="ECO:0007669"/>
    <property type="project" value="UniProtKB-KW"/>
</dbReference>
<dbReference type="Gene3D" id="2.40.100.10">
    <property type="entry name" value="Cyclophilin-like"/>
    <property type="match status" value="1"/>
</dbReference>
<dbReference type="InterPro" id="IPR052708">
    <property type="entry name" value="PxpC"/>
</dbReference>
<comment type="caution">
    <text evidence="5">The sequence shown here is derived from an EMBL/GenBank/DDBJ whole genome shotgun (WGS) entry which is preliminary data.</text>
</comment>